<evidence type="ECO:0000256" key="4">
    <source>
        <dbReference type="ARBA" id="ARBA00022906"/>
    </source>
</evidence>
<sequence>MPAHWLLLVATFITLGYPYSISNAEHKSCHYQATHGLSSVVDEQQMEVCDWQVAPVGLHLWFWSVGGACAVGLSGILPLVIMTAEGHGGPLLSGQPGLLSFAVGGLLGDVFLHLLPEAWNNHLAYHQGCVNVGLWVIAGVIIFFILEKLFSDQQPQQKRQRKPKRRAGITKSTPTGDLCSPVQKYSSKMSGYLNLLANSIDNFTHGLAVAGSFSVSFKVGFLTTFAILLHEIPHEFGDFSILLRAGFDRWQAAWLQAATAGTGIAGALFLLVCHSTSHAGDSIAWTLPFTAGSFLYIALVNVLPDLLTNNQPRSMVLQISFLLGGVTVIAVISLLVD</sequence>
<feature type="chain" id="PRO_5044680448" description="Zinc transporter ZIP13" evidence="13">
    <location>
        <begin position="19"/>
        <end position="337"/>
    </location>
</feature>
<dbReference type="GO" id="GO:0005385">
    <property type="term" value="F:zinc ion transmembrane transporter activity"/>
    <property type="evidence" value="ECO:0007669"/>
    <property type="project" value="TreeGrafter"/>
</dbReference>
<keyword evidence="13" id="KW-0732">Signal</keyword>
<comment type="subcellular location">
    <subcellularLocation>
        <location evidence="1">Membrane</location>
        <topology evidence="1">Multi-pass membrane protein</topology>
    </subcellularLocation>
</comment>
<feature type="transmembrane region" description="Helical" evidence="12">
    <location>
        <begin position="315"/>
        <end position="336"/>
    </location>
</feature>
<keyword evidence="4" id="KW-0406">Ion transport</keyword>
<evidence type="ECO:0000256" key="12">
    <source>
        <dbReference type="SAM" id="Phobius"/>
    </source>
</evidence>
<dbReference type="Proteomes" id="UP000694388">
    <property type="component" value="Unplaced"/>
</dbReference>
<evidence type="ECO:0000256" key="11">
    <source>
        <dbReference type="SAM" id="MobiDB-lite"/>
    </source>
</evidence>
<feature type="signal peptide" evidence="13">
    <location>
        <begin position="1"/>
        <end position="18"/>
    </location>
</feature>
<evidence type="ECO:0000256" key="7">
    <source>
        <dbReference type="ARBA" id="ARBA00034634"/>
    </source>
</evidence>
<evidence type="ECO:0000256" key="8">
    <source>
        <dbReference type="ARBA" id="ARBA00040592"/>
    </source>
</evidence>
<feature type="transmembrane region" description="Helical" evidence="12">
    <location>
        <begin position="96"/>
        <end position="114"/>
    </location>
</feature>
<evidence type="ECO:0000256" key="3">
    <source>
        <dbReference type="ARBA" id="ARBA00022692"/>
    </source>
</evidence>
<reference evidence="14" key="1">
    <citation type="submission" date="2025-05" db="UniProtKB">
        <authorList>
            <consortium name="Ensembl"/>
        </authorList>
    </citation>
    <scope>IDENTIFICATION</scope>
</reference>
<proteinExistence type="inferred from homology"/>
<name>A0A8C4NNA1_EPTBU</name>
<evidence type="ECO:0000256" key="10">
    <source>
        <dbReference type="ARBA" id="ARBA00042972"/>
    </source>
</evidence>
<dbReference type="InterPro" id="IPR003689">
    <property type="entry name" value="ZIP"/>
</dbReference>
<evidence type="ECO:0000313" key="15">
    <source>
        <dbReference type="Proteomes" id="UP000694388"/>
    </source>
</evidence>
<feature type="region of interest" description="Disordered" evidence="11">
    <location>
        <begin position="156"/>
        <end position="176"/>
    </location>
</feature>
<evidence type="ECO:0000256" key="5">
    <source>
        <dbReference type="ARBA" id="ARBA00022989"/>
    </source>
</evidence>
<comment type="similarity">
    <text evidence="2">Belongs to the ZIP transporter (TC 2.A.5) family.</text>
</comment>
<evidence type="ECO:0000256" key="2">
    <source>
        <dbReference type="ARBA" id="ARBA00006939"/>
    </source>
</evidence>
<organism evidence="14 15">
    <name type="scientific">Eptatretus burgeri</name>
    <name type="common">Inshore hagfish</name>
    <dbReference type="NCBI Taxonomy" id="7764"/>
    <lineage>
        <taxon>Eukaryota</taxon>
        <taxon>Metazoa</taxon>
        <taxon>Chordata</taxon>
        <taxon>Craniata</taxon>
        <taxon>Vertebrata</taxon>
        <taxon>Cyclostomata</taxon>
        <taxon>Myxini</taxon>
        <taxon>Myxiniformes</taxon>
        <taxon>Myxinidae</taxon>
        <taxon>Eptatretinae</taxon>
        <taxon>Eptatretus</taxon>
    </lineage>
</organism>
<feature type="transmembrane region" description="Helical" evidence="12">
    <location>
        <begin position="134"/>
        <end position="151"/>
    </location>
</feature>
<keyword evidence="3 12" id="KW-0812">Transmembrane</keyword>
<dbReference type="Ensembl" id="ENSEBUT00000007213.1">
    <property type="protein sequence ID" value="ENSEBUP00000006750.1"/>
    <property type="gene ID" value="ENSEBUG00000004449.1"/>
</dbReference>
<feature type="compositionally biased region" description="Basic residues" evidence="11">
    <location>
        <begin position="158"/>
        <end position="168"/>
    </location>
</feature>
<evidence type="ECO:0000256" key="1">
    <source>
        <dbReference type="ARBA" id="ARBA00004141"/>
    </source>
</evidence>
<feature type="transmembrane region" description="Helical" evidence="12">
    <location>
        <begin position="207"/>
        <end position="230"/>
    </location>
</feature>
<dbReference type="Pfam" id="PF02535">
    <property type="entry name" value="Zip"/>
    <property type="match status" value="1"/>
</dbReference>
<keyword evidence="15" id="KW-1185">Reference proteome</keyword>
<keyword evidence="4" id="KW-0813">Transport</keyword>
<feature type="transmembrane region" description="Helical" evidence="12">
    <location>
        <begin position="60"/>
        <end position="84"/>
    </location>
</feature>
<dbReference type="PANTHER" id="PTHR16950:SF16">
    <property type="entry name" value="ZINC TRANSPORTER ZIP13"/>
    <property type="match status" value="1"/>
</dbReference>
<dbReference type="GO" id="GO:0016020">
    <property type="term" value="C:membrane"/>
    <property type="evidence" value="ECO:0007669"/>
    <property type="project" value="UniProtKB-SubCell"/>
</dbReference>
<keyword evidence="6 12" id="KW-0472">Membrane</keyword>
<protein>
    <recommendedName>
        <fullName evidence="8">Zinc transporter ZIP13</fullName>
    </recommendedName>
    <alternativeName>
        <fullName evidence="9">Solute carrier family 39 member 13</fullName>
    </alternativeName>
    <alternativeName>
        <fullName evidence="10">Zrt- and Irt-like protein 13</fullName>
    </alternativeName>
</protein>
<dbReference type="OMA" id="SCIAIHA"/>
<keyword evidence="4" id="KW-0864">Zinc transport</keyword>
<comment type="catalytic activity">
    <reaction evidence="7">
        <text>Zn(2+)(in) = Zn(2+)(out)</text>
        <dbReference type="Rhea" id="RHEA:29351"/>
        <dbReference type="ChEBI" id="CHEBI:29105"/>
    </reaction>
</comment>
<evidence type="ECO:0000256" key="6">
    <source>
        <dbReference type="ARBA" id="ARBA00023136"/>
    </source>
</evidence>
<feature type="transmembrane region" description="Helical" evidence="12">
    <location>
        <begin position="283"/>
        <end position="303"/>
    </location>
</feature>
<dbReference type="GO" id="GO:0006882">
    <property type="term" value="P:intracellular zinc ion homeostasis"/>
    <property type="evidence" value="ECO:0007669"/>
    <property type="project" value="TreeGrafter"/>
</dbReference>
<evidence type="ECO:0000313" key="14">
    <source>
        <dbReference type="Ensembl" id="ENSEBUP00000006750.1"/>
    </source>
</evidence>
<keyword evidence="5 12" id="KW-1133">Transmembrane helix</keyword>
<keyword evidence="4" id="KW-0862">Zinc</keyword>
<dbReference type="Ensembl" id="ENSEBUT00000007204.1">
    <property type="protein sequence ID" value="ENSEBUP00000006742.1"/>
    <property type="gene ID" value="ENSEBUG00000004449.1"/>
</dbReference>
<dbReference type="PANTHER" id="PTHR16950">
    <property type="entry name" value="ZINC TRANSPORTER SLC39A7 HISTIDINE-RICH MEMBRANE PROTEIN KE4"/>
    <property type="match status" value="1"/>
</dbReference>
<dbReference type="GeneTree" id="ENSGT00940000157349"/>
<accession>A0A8C4NNA1</accession>
<evidence type="ECO:0000256" key="13">
    <source>
        <dbReference type="SAM" id="SignalP"/>
    </source>
</evidence>
<feature type="transmembrane region" description="Helical" evidence="12">
    <location>
        <begin position="250"/>
        <end position="271"/>
    </location>
</feature>
<dbReference type="AlphaFoldDB" id="A0A8C4NNA1"/>
<evidence type="ECO:0000256" key="9">
    <source>
        <dbReference type="ARBA" id="ARBA00042542"/>
    </source>
</evidence>